<dbReference type="PROSITE" id="PS00198">
    <property type="entry name" value="4FE4S_FER_1"/>
    <property type="match status" value="1"/>
</dbReference>
<protein>
    <submittedName>
        <fullName evidence="5">Aldo/keto reductase</fullName>
    </submittedName>
</protein>
<dbReference type="AlphaFoldDB" id="A0A7G9G898"/>
<dbReference type="SUPFAM" id="SSF46548">
    <property type="entry name" value="alpha-helical ferredoxin"/>
    <property type="match status" value="1"/>
</dbReference>
<keyword evidence="2" id="KW-0408">Iron</keyword>
<accession>A0A7G9G898</accession>
<dbReference type="GO" id="GO:0046872">
    <property type="term" value="F:metal ion binding"/>
    <property type="evidence" value="ECO:0007669"/>
    <property type="project" value="UniProtKB-KW"/>
</dbReference>
<dbReference type="GO" id="GO:0016491">
    <property type="term" value="F:oxidoreductase activity"/>
    <property type="evidence" value="ECO:0007669"/>
    <property type="project" value="InterPro"/>
</dbReference>
<evidence type="ECO:0000256" key="2">
    <source>
        <dbReference type="ARBA" id="ARBA00023004"/>
    </source>
</evidence>
<dbReference type="InterPro" id="IPR023210">
    <property type="entry name" value="NADP_OxRdtase_dom"/>
</dbReference>
<keyword evidence="1" id="KW-0479">Metal-binding</keyword>
<gene>
    <name evidence="5" type="ORF">H9Q78_09375</name>
</gene>
<dbReference type="PANTHER" id="PTHR43312">
    <property type="entry name" value="D-THREO-ALDOSE 1-DEHYDROGENASE"/>
    <property type="match status" value="1"/>
</dbReference>
<keyword evidence="6" id="KW-1185">Reference proteome</keyword>
<keyword evidence="3" id="KW-0411">Iron-sulfur</keyword>
<dbReference type="InterPro" id="IPR036812">
    <property type="entry name" value="NAD(P)_OxRdtase_dom_sf"/>
</dbReference>
<dbReference type="InterPro" id="IPR017896">
    <property type="entry name" value="4Fe4S_Fe-S-bd"/>
</dbReference>
<reference evidence="5 6" key="1">
    <citation type="submission" date="2020-08" db="EMBL/GenBank/DDBJ databases">
        <authorList>
            <person name="Liu C."/>
            <person name="Sun Q."/>
        </authorList>
    </citation>
    <scope>NUCLEOTIDE SEQUENCE [LARGE SCALE GENOMIC DNA]</scope>
    <source>
        <strain evidence="5 6">NSJ-38</strain>
    </source>
</reference>
<evidence type="ECO:0000313" key="5">
    <source>
        <dbReference type="EMBL" id="QNM07030.1"/>
    </source>
</evidence>
<dbReference type="PANTHER" id="PTHR43312:SF1">
    <property type="entry name" value="NADP-DEPENDENT OXIDOREDUCTASE DOMAIN-CONTAINING PROTEIN"/>
    <property type="match status" value="1"/>
</dbReference>
<evidence type="ECO:0000259" key="4">
    <source>
        <dbReference type="PROSITE" id="PS51379"/>
    </source>
</evidence>
<dbReference type="KEGG" id="qdo:H9Q78_09375"/>
<dbReference type="InterPro" id="IPR020471">
    <property type="entry name" value="AKR"/>
</dbReference>
<dbReference type="Pfam" id="PF13534">
    <property type="entry name" value="Fer4_17"/>
    <property type="match status" value="1"/>
</dbReference>
<dbReference type="EMBL" id="CP060634">
    <property type="protein sequence ID" value="QNM07030.1"/>
    <property type="molecule type" value="Genomic_DNA"/>
</dbReference>
<dbReference type="InterPro" id="IPR053135">
    <property type="entry name" value="AKR2_Oxidoreductase"/>
</dbReference>
<sequence length="341" mass="37681">MEYRELGKTGLKVSRVGFGGLPLQRVDAAETKKIVKSLLDTGVNFIDTARAYSVSEGFLGEALEGVREKFVLATKSMARTKEEMERDIDISLKNLRTGYIDLYQVHNPNMEQLEAVMAEGGALEALEEARRAGKIGHIGVTAHSPKVFEKALTLPWVETIMFPYNVVERQGEEYIRLCQEKNIGFIAMKPMAGGNVENGSLAVRFILQNPAVTVAIPGMAAVSEVEENAAAADDHAPFSEREKEEMAALEKELGTQFCRRCNYCAPCTAGIAIPNVFLFAGYLRRYDLAAWSKSRYDSQAVKADACMDCGACEERCPYHLPIREMLKQAHTALEAVGKDEK</sequence>
<dbReference type="PROSITE" id="PS51379">
    <property type="entry name" value="4FE4S_FER_2"/>
    <property type="match status" value="1"/>
</dbReference>
<feature type="domain" description="4Fe-4S ferredoxin-type" evidence="4">
    <location>
        <begin position="297"/>
        <end position="326"/>
    </location>
</feature>
<dbReference type="GO" id="GO:0051536">
    <property type="term" value="F:iron-sulfur cluster binding"/>
    <property type="evidence" value="ECO:0007669"/>
    <property type="project" value="UniProtKB-KW"/>
</dbReference>
<dbReference type="InterPro" id="IPR017900">
    <property type="entry name" value="4Fe4S_Fe_S_CS"/>
</dbReference>
<dbReference type="CDD" id="cd19100">
    <property type="entry name" value="AKR_unchar"/>
    <property type="match status" value="1"/>
</dbReference>
<dbReference type="SUPFAM" id="SSF51430">
    <property type="entry name" value="NAD(P)-linked oxidoreductase"/>
    <property type="match status" value="1"/>
</dbReference>
<dbReference type="Proteomes" id="UP000515823">
    <property type="component" value="Chromosome"/>
</dbReference>
<dbReference type="PRINTS" id="PR00069">
    <property type="entry name" value="ALDKETRDTASE"/>
</dbReference>
<proteinExistence type="predicted"/>
<name>A0A7G9G898_9FIRM</name>
<evidence type="ECO:0000256" key="3">
    <source>
        <dbReference type="ARBA" id="ARBA00023014"/>
    </source>
</evidence>
<dbReference type="Gene3D" id="3.20.20.100">
    <property type="entry name" value="NADP-dependent oxidoreductase domain"/>
    <property type="match status" value="1"/>
</dbReference>
<evidence type="ECO:0000256" key="1">
    <source>
        <dbReference type="ARBA" id="ARBA00022723"/>
    </source>
</evidence>
<organism evidence="5 6">
    <name type="scientific">Qiania dongpingensis</name>
    <dbReference type="NCBI Taxonomy" id="2763669"/>
    <lineage>
        <taxon>Bacteria</taxon>
        <taxon>Bacillati</taxon>
        <taxon>Bacillota</taxon>
        <taxon>Clostridia</taxon>
        <taxon>Lachnospirales</taxon>
        <taxon>Lachnospiraceae</taxon>
        <taxon>Qiania</taxon>
    </lineage>
</organism>
<evidence type="ECO:0000313" key="6">
    <source>
        <dbReference type="Proteomes" id="UP000515823"/>
    </source>
</evidence>
<dbReference type="Pfam" id="PF00248">
    <property type="entry name" value="Aldo_ket_red"/>
    <property type="match status" value="1"/>
</dbReference>